<dbReference type="Proteomes" id="UP000324222">
    <property type="component" value="Unassembled WGS sequence"/>
</dbReference>
<dbReference type="EMBL" id="VSRR010114565">
    <property type="protein sequence ID" value="MPC98551.1"/>
    <property type="molecule type" value="Genomic_DNA"/>
</dbReference>
<evidence type="ECO:0000313" key="2">
    <source>
        <dbReference type="EMBL" id="MPC98551.1"/>
    </source>
</evidence>
<sequence length="140" mass="14735">MNRQLASPGPPVPGLHRPLSLLAASSRLARRQRSAPVCVKLVVRKDTAVCFLSRLHHVAGLQDRQLPAPPGTAGKEQPPAPRGAGGGAAPQTLAGPVTSEASDFYESRDGGGEFVTRLKDLHVKAPRSTPPVLHLSTRSC</sequence>
<organism evidence="2 3">
    <name type="scientific">Portunus trituberculatus</name>
    <name type="common">Swimming crab</name>
    <name type="synonym">Neptunus trituberculatus</name>
    <dbReference type="NCBI Taxonomy" id="210409"/>
    <lineage>
        <taxon>Eukaryota</taxon>
        <taxon>Metazoa</taxon>
        <taxon>Ecdysozoa</taxon>
        <taxon>Arthropoda</taxon>
        <taxon>Crustacea</taxon>
        <taxon>Multicrustacea</taxon>
        <taxon>Malacostraca</taxon>
        <taxon>Eumalacostraca</taxon>
        <taxon>Eucarida</taxon>
        <taxon>Decapoda</taxon>
        <taxon>Pleocyemata</taxon>
        <taxon>Brachyura</taxon>
        <taxon>Eubrachyura</taxon>
        <taxon>Portunoidea</taxon>
        <taxon>Portunidae</taxon>
        <taxon>Portuninae</taxon>
        <taxon>Portunus</taxon>
    </lineage>
</organism>
<gene>
    <name evidence="2" type="ORF">E2C01_093925</name>
</gene>
<protein>
    <submittedName>
        <fullName evidence="2">Uncharacterized protein</fullName>
    </submittedName>
</protein>
<keyword evidence="3" id="KW-1185">Reference proteome</keyword>
<evidence type="ECO:0000256" key="1">
    <source>
        <dbReference type="SAM" id="MobiDB-lite"/>
    </source>
</evidence>
<comment type="caution">
    <text evidence="2">The sequence shown here is derived from an EMBL/GenBank/DDBJ whole genome shotgun (WGS) entry which is preliminary data.</text>
</comment>
<proteinExistence type="predicted"/>
<feature type="region of interest" description="Disordered" evidence="1">
    <location>
        <begin position="61"/>
        <end position="109"/>
    </location>
</feature>
<name>A0A5B7JKE4_PORTR</name>
<reference evidence="2 3" key="1">
    <citation type="submission" date="2019-05" db="EMBL/GenBank/DDBJ databases">
        <title>Another draft genome of Portunus trituberculatus and its Hox gene families provides insights of decapod evolution.</title>
        <authorList>
            <person name="Jeong J.-H."/>
            <person name="Song I."/>
            <person name="Kim S."/>
            <person name="Choi T."/>
            <person name="Kim D."/>
            <person name="Ryu S."/>
            <person name="Kim W."/>
        </authorList>
    </citation>
    <scope>NUCLEOTIDE SEQUENCE [LARGE SCALE GENOMIC DNA]</scope>
    <source>
        <tissue evidence="2">Muscle</tissue>
    </source>
</reference>
<dbReference type="AlphaFoldDB" id="A0A5B7JKE4"/>
<evidence type="ECO:0000313" key="3">
    <source>
        <dbReference type="Proteomes" id="UP000324222"/>
    </source>
</evidence>
<accession>A0A5B7JKE4</accession>